<accession>A0A1J4TC10</accession>
<evidence type="ECO:0000313" key="2">
    <source>
        <dbReference type="Proteomes" id="UP000183192"/>
    </source>
</evidence>
<dbReference type="AlphaFoldDB" id="A0A1J4TC10"/>
<dbReference type="EMBL" id="MNUU01000025">
    <property type="protein sequence ID" value="OIO08014.1"/>
    <property type="molecule type" value="Genomic_DNA"/>
</dbReference>
<sequence length="224" mass="25989">MSQFQNKITQINVELGFIIINKANLIHFPKGNDSVKITCIFENENEPVQLTYNPKLNRIFGLTGWFRQHNAQAGDFINFEVKEPFKIYKLSFEKGASLPTKTFQTRSTKKGRDIFMFGEPINFRGIIFAPVNEQGVIFLFSKVHEDLGIKIAGIQQSYPDARGMRFNGRGWVEERIEFEYKASDFQTHGHDIEKCDIIVCWINDWQNCPIEIMELKSIIKEISE</sequence>
<reference evidence="1 2" key="1">
    <citation type="journal article" date="2016" name="Environ. Microbiol.">
        <title>Genomic resolution of a cold subsurface aquifer community provides metabolic insights for novel microbes adapted to high CO concentrations.</title>
        <authorList>
            <person name="Probst A.J."/>
            <person name="Castelle C.J."/>
            <person name="Singh A."/>
            <person name="Brown C.T."/>
            <person name="Anantharaman K."/>
            <person name="Sharon I."/>
            <person name="Hug L.A."/>
            <person name="Burstein D."/>
            <person name="Emerson J.B."/>
            <person name="Thomas B.C."/>
            <person name="Banfield J.F."/>
        </authorList>
    </citation>
    <scope>NUCLEOTIDE SEQUENCE [LARGE SCALE GENOMIC DNA]</scope>
    <source>
        <strain evidence="1">CG1_02_37_44</strain>
    </source>
</reference>
<comment type="caution">
    <text evidence="1">The sequence shown here is derived from an EMBL/GenBank/DDBJ whole genome shotgun (WGS) entry which is preliminary data.</text>
</comment>
<name>A0A1J4TC10_9BACT</name>
<evidence type="ECO:0000313" key="1">
    <source>
        <dbReference type="EMBL" id="OIO08014.1"/>
    </source>
</evidence>
<organism evidence="1 2">
    <name type="scientific">Candidatus Falkowbacteria bacterium CG1_02_37_44</name>
    <dbReference type="NCBI Taxonomy" id="1805146"/>
    <lineage>
        <taxon>Bacteria</taxon>
        <taxon>Candidatus Falkowiibacteriota</taxon>
    </lineage>
</organism>
<gene>
    <name evidence="1" type="ORF">AUJ27_01435</name>
</gene>
<dbReference type="STRING" id="1805146.AUJ27_01435"/>
<dbReference type="Proteomes" id="UP000183192">
    <property type="component" value="Unassembled WGS sequence"/>
</dbReference>
<protein>
    <submittedName>
        <fullName evidence="1">Uncharacterized protein</fullName>
    </submittedName>
</protein>
<proteinExistence type="predicted"/>